<accession>A0AAD1YSE8</accession>
<organism evidence="1 2">
    <name type="scientific">Fraxinus pennsylvanica</name>
    <dbReference type="NCBI Taxonomy" id="56036"/>
    <lineage>
        <taxon>Eukaryota</taxon>
        <taxon>Viridiplantae</taxon>
        <taxon>Streptophyta</taxon>
        <taxon>Embryophyta</taxon>
        <taxon>Tracheophyta</taxon>
        <taxon>Spermatophyta</taxon>
        <taxon>Magnoliopsida</taxon>
        <taxon>eudicotyledons</taxon>
        <taxon>Gunneridae</taxon>
        <taxon>Pentapetalae</taxon>
        <taxon>asterids</taxon>
        <taxon>lamiids</taxon>
        <taxon>Lamiales</taxon>
        <taxon>Oleaceae</taxon>
        <taxon>Oleeae</taxon>
        <taxon>Fraxinus</taxon>
    </lineage>
</organism>
<protein>
    <submittedName>
        <fullName evidence="1">Uncharacterized protein</fullName>
    </submittedName>
</protein>
<sequence length="169" mass="19437">MVLQVPSQRVTILAFLEQSDIAAYPLDFLDQLFHSIKSAYGSKTHNSNQLHRTHYCQVEDYLGLWSVDAWTVQWSEVGGLPGYWSFEIKVQSQLQFAKAKLVREDAWRLDGAVVRLRRLVDCSAGASVIKGKILLRCYPPIYLKMKLFWTLFTFWLWASGWQSGSMLAT</sequence>
<dbReference type="EMBL" id="OU503037">
    <property type="protein sequence ID" value="CAI9756413.1"/>
    <property type="molecule type" value="Genomic_DNA"/>
</dbReference>
<dbReference type="AlphaFoldDB" id="A0AAD1YSE8"/>
<gene>
    <name evidence="1" type="ORF">FPE_LOCUS3843</name>
</gene>
<evidence type="ECO:0000313" key="2">
    <source>
        <dbReference type="Proteomes" id="UP000834106"/>
    </source>
</evidence>
<evidence type="ECO:0000313" key="1">
    <source>
        <dbReference type="EMBL" id="CAI9756413.1"/>
    </source>
</evidence>
<proteinExistence type="predicted"/>
<reference evidence="1" key="1">
    <citation type="submission" date="2023-05" db="EMBL/GenBank/DDBJ databases">
        <authorList>
            <person name="Huff M."/>
        </authorList>
    </citation>
    <scope>NUCLEOTIDE SEQUENCE</scope>
</reference>
<keyword evidence="2" id="KW-1185">Reference proteome</keyword>
<name>A0AAD1YSE8_9LAMI</name>
<dbReference type="Proteomes" id="UP000834106">
    <property type="component" value="Chromosome 2"/>
</dbReference>